<evidence type="ECO:0000313" key="1">
    <source>
        <dbReference type="EMBL" id="DBA04183.1"/>
    </source>
</evidence>
<sequence>MIWSRTSSLRHRTMDML</sequence>
<organism evidence="1 2">
    <name type="scientific">Lagenidium giganteum</name>
    <dbReference type="NCBI Taxonomy" id="4803"/>
    <lineage>
        <taxon>Eukaryota</taxon>
        <taxon>Sar</taxon>
        <taxon>Stramenopiles</taxon>
        <taxon>Oomycota</taxon>
        <taxon>Peronosporomycetes</taxon>
        <taxon>Pythiales</taxon>
        <taxon>Pythiaceae</taxon>
    </lineage>
</organism>
<evidence type="ECO:0000313" key="2">
    <source>
        <dbReference type="Proteomes" id="UP001146120"/>
    </source>
</evidence>
<protein>
    <submittedName>
        <fullName evidence="1">Uncharacterized protein</fullName>
    </submittedName>
</protein>
<proteinExistence type="predicted"/>
<dbReference type="AlphaFoldDB" id="A0AAV2Z9T1"/>
<comment type="caution">
    <text evidence="1">The sequence shown here is derived from an EMBL/GenBank/DDBJ whole genome shotgun (WGS) entry which is preliminary data.</text>
</comment>
<dbReference type="EMBL" id="DAKRPA010000011">
    <property type="protein sequence ID" value="DBA04183.1"/>
    <property type="molecule type" value="Genomic_DNA"/>
</dbReference>
<gene>
    <name evidence="1" type="ORF">N0F65_004291</name>
</gene>
<dbReference type="Proteomes" id="UP001146120">
    <property type="component" value="Unassembled WGS sequence"/>
</dbReference>
<reference evidence="1" key="2">
    <citation type="journal article" date="2023" name="Microbiol Resour">
        <title>Decontamination and Annotation of the Draft Genome Sequence of the Oomycete Lagenidium giganteum ARSEF 373.</title>
        <authorList>
            <person name="Morgan W.R."/>
            <person name="Tartar A."/>
        </authorList>
    </citation>
    <scope>NUCLEOTIDE SEQUENCE</scope>
    <source>
        <strain evidence="1">ARSEF 373</strain>
    </source>
</reference>
<name>A0AAV2Z9T1_9STRA</name>
<reference evidence="1" key="1">
    <citation type="submission" date="2022-11" db="EMBL/GenBank/DDBJ databases">
        <authorList>
            <person name="Morgan W.R."/>
            <person name="Tartar A."/>
        </authorList>
    </citation>
    <scope>NUCLEOTIDE SEQUENCE</scope>
    <source>
        <strain evidence="1">ARSEF 373</strain>
    </source>
</reference>
<accession>A0AAV2Z9T1</accession>
<keyword evidence="2" id="KW-1185">Reference proteome</keyword>